<proteinExistence type="predicted"/>
<organism evidence="1 2">
    <name type="scientific">Polyplax serrata</name>
    <name type="common">Common mouse louse</name>
    <dbReference type="NCBI Taxonomy" id="468196"/>
    <lineage>
        <taxon>Eukaryota</taxon>
        <taxon>Metazoa</taxon>
        <taxon>Ecdysozoa</taxon>
        <taxon>Arthropoda</taxon>
        <taxon>Hexapoda</taxon>
        <taxon>Insecta</taxon>
        <taxon>Pterygota</taxon>
        <taxon>Neoptera</taxon>
        <taxon>Paraneoptera</taxon>
        <taxon>Psocodea</taxon>
        <taxon>Troctomorpha</taxon>
        <taxon>Phthiraptera</taxon>
        <taxon>Anoplura</taxon>
        <taxon>Polyplacidae</taxon>
        <taxon>Polyplax</taxon>
    </lineage>
</organism>
<reference evidence="1 2" key="1">
    <citation type="submission" date="2023-10" db="EMBL/GenBank/DDBJ databases">
        <title>Genomes of two closely related lineages of the louse Polyplax serrata with different host specificities.</title>
        <authorList>
            <person name="Martinu J."/>
            <person name="Tarabai H."/>
            <person name="Stefka J."/>
            <person name="Hypsa V."/>
        </authorList>
    </citation>
    <scope>NUCLEOTIDE SEQUENCE [LARGE SCALE GENOMIC DNA]</scope>
    <source>
        <strain evidence="1">HR10_N</strain>
    </source>
</reference>
<sequence length="88" mass="9435">MWDQANQSIYNRLKVSGFGLILRKRNKIISIKRVDGLSASNGGGSGDVGVVGLKGTQELGEDEDEDGIGMKKEVVGCLLLLQESLESL</sequence>
<dbReference type="AlphaFoldDB" id="A0AAN8PKA4"/>
<dbReference type="EMBL" id="JAWJWE010000004">
    <property type="protein sequence ID" value="KAK6636000.1"/>
    <property type="molecule type" value="Genomic_DNA"/>
</dbReference>
<evidence type="ECO:0000313" key="1">
    <source>
        <dbReference type="EMBL" id="KAK6636000.1"/>
    </source>
</evidence>
<name>A0AAN8PKA4_POLSC</name>
<protein>
    <submittedName>
        <fullName evidence="1">Uncharacterized protein</fullName>
    </submittedName>
</protein>
<evidence type="ECO:0000313" key="2">
    <source>
        <dbReference type="Proteomes" id="UP001372834"/>
    </source>
</evidence>
<gene>
    <name evidence="1" type="ORF">RUM43_009652</name>
</gene>
<accession>A0AAN8PKA4</accession>
<dbReference type="Proteomes" id="UP001372834">
    <property type="component" value="Unassembled WGS sequence"/>
</dbReference>
<comment type="caution">
    <text evidence="1">The sequence shown here is derived from an EMBL/GenBank/DDBJ whole genome shotgun (WGS) entry which is preliminary data.</text>
</comment>